<dbReference type="CDD" id="cd07185">
    <property type="entry name" value="OmpA_C-like"/>
    <property type="match status" value="1"/>
</dbReference>
<dbReference type="AlphaFoldDB" id="A0A8F9TWV5"/>
<reference evidence="7" key="1">
    <citation type="submission" date="2021-08" db="EMBL/GenBank/DDBJ databases">
        <title>Genome of a novel bacterium of the phylum Verrucomicrobia, Oleiharenicola sp. KSB-15.</title>
        <authorList>
            <person name="Chung J.-H."/>
            <person name="Ahn J.-H."/>
            <person name="Yoon Y."/>
            <person name="Kim D.-Y."/>
            <person name="An S.-H."/>
            <person name="Park I."/>
            <person name="Yeon J."/>
        </authorList>
    </citation>
    <scope>NUCLEOTIDE SEQUENCE</scope>
    <source>
        <strain evidence="7">KSB-15</strain>
    </source>
</reference>
<dbReference type="SUPFAM" id="SSF103088">
    <property type="entry name" value="OmpA-like"/>
    <property type="match status" value="1"/>
</dbReference>
<sequence length="183" mass="19614">MNIASKKLILVIAGLAVGLAGCAKKPKRPDPSSTVLGQSAGGSINPMDVATTSDVGSQLEAREPGFDLKGQLRGKLESVYFSLDKSAIAPAERPKLQAAADYLKDHPDQRLLLEGHCDWRGTAEYNLGLGDRRAAAARKYLVTLGVDEKRLETLSKGSEDAAKNADEGTMAKDRRVELVILQK</sequence>
<dbReference type="RefSeq" id="WP_220166015.1">
    <property type="nucleotide sequence ID" value="NZ_CP080507.1"/>
</dbReference>
<dbReference type="PANTHER" id="PTHR30329">
    <property type="entry name" value="STATOR ELEMENT OF FLAGELLAR MOTOR COMPLEX"/>
    <property type="match status" value="1"/>
</dbReference>
<keyword evidence="8" id="KW-1185">Reference proteome</keyword>
<feature type="domain" description="OmpA-like" evidence="6">
    <location>
        <begin position="68"/>
        <end position="183"/>
    </location>
</feature>
<evidence type="ECO:0000313" key="8">
    <source>
        <dbReference type="Proteomes" id="UP000825051"/>
    </source>
</evidence>
<dbReference type="InterPro" id="IPR050330">
    <property type="entry name" value="Bact_OuterMem_StrucFunc"/>
</dbReference>
<dbReference type="PROSITE" id="PS51123">
    <property type="entry name" value="OMPA_2"/>
    <property type="match status" value="1"/>
</dbReference>
<evidence type="ECO:0000256" key="1">
    <source>
        <dbReference type="ARBA" id="ARBA00004442"/>
    </source>
</evidence>
<organism evidence="7 8">
    <name type="scientific">Horticoccus luteus</name>
    <dbReference type="NCBI Taxonomy" id="2862869"/>
    <lineage>
        <taxon>Bacteria</taxon>
        <taxon>Pseudomonadati</taxon>
        <taxon>Verrucomicrobiota</taxon>
        <taxon>Opitutia</taxon>
        <taxon>Opitutales</taxon>
        <taxon>Opitutaceae</taxon>
        <taxon>Horticoccus</taxon>
    </lineage>
</organism>
<dbReference type="EMBL" id="CP080507">
    <property type="protein sequence ID" value="QYM80595.1"/>
    <property type="molecule type" value="Genomic_DNA"/>
</dbReference>
<dbReference type="Proteomes" id="UP000825051">
    <property type="component" value="Chromosome"/>
</dbReference>
<keyword evidence="2 4" id="KW-0472">Membrane</keyword>
<dbReference type="PANTHER" id="PTHR30329:SF21">
    <property type="entry name" value="LIPOPROTEIN YIAD-RELATED"/>
    <property type="match status" value="1"/>
</dbReference>
<dbReference type="InterPro" id="IPR036737">
    <property type="entry name" value="OmpA-like_sf"/>
</dbReference>
<dbReference type="PRINTS" id="PR01021">
    <property type="entry name" value="OMPADOMAIN"/>
</dbReference>
<evidence type="ECO:0000256" key="4">
    <source>
        <dbReference type="PROSITE-ProRule" id="PRU00473"/>
    </source>
</evidence>
<dbReference type="Pfam" id="PF00691">
    <property type="entry name" value="OmpA"/>
    <property type="match status" value="1"/>
</dbReference>
<protein>
    <submittedName>
        <fullName evidence="7">OmpA family protein</fullName>
    </submittedName>
</protein>
<dbReference type="InterPro" id="IPR006665">
    <property type="entry name" value="OmpA-like"/>
</dbReference>
<evidence type="ECO:0000256" key="3">
    <source>
        <dbReference type="ARBA" id="ARBA00023237"/>
    </source>
</evidence>
<evidence type="ECO:0000256" key="2">
    <source>
        <dbReference type="ARBA" id="ARBA00023136"/>
    </source>
</evidence>
<dbReference type="PROSITE" id="PS51257">
    <property type="entry name" value="PROKAR_LIPOPROTEIN"/>
    <property type="match status" value="1"/>
</dbReference>
<evidence type="ECO:0000256" key="5">
    <source>
        <dbReference type="SAM" id="MobiDB-lite"/>
    </source>
</evidence>
<evidence type="ECO:0000259" key="6">
    <source>
        <dbReference type="PROSITE" id="PS51123"/>
    </source>
</evidence>
<gene>
    <name evidence="7" type="ORF">K0B96_08330</name>
</gene>
<accession>A0A8F9TWV5</accession>
<dbReference type="GO" id="GO:0009279">
    <property type="term" value="C:cell outer membrane"/>
    <property type="evidence" value="ECO:0007669"/>
    <property type="project" value="UniProtKB-SubCell"/>
</dbReference>
<comment type="subcellular location">
    <subcellularLocation>
        <location evidence="1">Cell outer membrane</location>
    </subcellularLocation>
</comment>
<dbReference type="Gene3D" id="3.30.1330.60">
    <property type="entry name" value="OmpA-like domain"/>
    <property type="match status" value="1"/>
</dbReference>
<keyword evidence="3" id="KW-0998">Cell outer membrane</keyword>
<dbReference type="KEGG" id="ole:K0B96_08330"/>
<evidence type="ECO:0000313" key="7">
    <source>
        <dbReference type="EMBL" id="QYM80595.1"/>
    </source>
</evidence>
<name>A0A8F9TWV5_9BACT</name>
<feature type="region of interest" description="Disordered" evidence="5">
    <location>
        <begin position="23"/>
        <end position="48"/>
    </location>
</feature>
<proteinExistence type="predicted"/>
<dbReference type="InterPro" id="IPR006664">
    <property type="entry name" value="OMP_bac"/>
</dbReference>